<proteinExistence type="predicted"/>
<name>A0A5S4FVS8_9ACTN</name>
<evidence type="ECO:0000313" key="2">
    <source>
        <dbReference type="Proteomes" id="UP000309128"/>
    </source>
</evidence>
<protein>
    <submittedName>
        <fullName evidence="1">Abortive infection protein</fullName>
    </submittedName>
</protein>
<accession>A0A5S4FVS8</accession>
<dbReference type="Gene3D" id="3.20.20.80">
    <property type="entry name" value="Glycosidases"/>
    <property type="match status" value="1"/>
</dbReference>
<reference evidence="1 2" key="1">
    <citation type="submission" date="2019-05" db="EMBL/GenBank/DDBJ databases">
        <title>Draft genome sequence of Nonomuraea turkmeniaca DSM 43926.</title>
        <authorList>
            <person name="Saricaoglu S."/>
            <person name="Isik K."/>
        </authorList>
    </citation>
    <scope>NUCLEOTIDE SEQUENCE [LARGE SCALE GENOMIC DNA]</scope>
    <source>
        <strain evidence="1 2">DSM 43926</strain>
    </source>
</reference>
<gene>
    <name evidence="1" type="ORF">ETD86_02865</name>
</gene>
<dbReference type="SUPFAM" id="SSF51445">
    <property type="entry name" value="(Trans)glycosidases"/>
    <property type="match status" value="1"/>
</dbReference>
<dbReference type="InterPro" id="IPR017853">
    <property type="entry name" value="GH"/>
</dbReference>
<dbReference type="OrthoDB" id="151193at2"/>
<dbReference type="AlphaFoldDB" id="A0A5S4FVS8"/>
<dbReference type="EMBL" id="VCKY01000006">
    <property type="protein sequence ID" value="TMR24885.1"/>
    <property type="molecule type" value="Genomic_DNA"/>
</dbReference>
<evidence type="ECO:0000313" key="1">
    <source>
        <dbReference type="EMBL" id="TMR24885.1"/>
    </source>
</evidence>
<organism evidence="1 2">
    <name type="scientific">Nonomuraea turkmeniaca</name>
    <dbReference type="NCBI Taxonomy" id="103838"/>
    <lineage>
        <taxon>Bacteria</taxon>
        <taxon>Bacillati</taxon>
        <taxon>Actinomycetota</taxon>
        <taxon>Actinomycetes</taxon>
        <taxon>Streptosporangiales</taxon>
        <taxon>Streptosporangiaceae</taxon>
        <taxon>Nonomuraea</taxon>
    </lineage>
</organism>
<sequence>MGLTHKGVNYDVGTNYLPDGVLSRGEWRPDLMRQEIRAIRDQLHANSVGIYGTDLERLVQTATVALEHGLHVWLQPRLIDAAPQETLDHLTRTAEAAELLRKEYGTIDLNVGCELTVFSAGIIPGASHEDRSAKLASPLYWPLFPQFNRKLNRLLGRAAAVAKSAFGGRITYGSGLWERVDWTPFDVVGLDYYRMPYNRSRYVKNLRSFHRYSKPVVIVEFGCGGYNGAAEKGPSSHAIIDRGGPTPVINGSWVRNEQVQAEHVAELIGIYEEENVQGAYVFEFIEPHHPHSADPRHDLDMAGYGIVKVIQDDAAGSYRWEPKAAFHEVARLYSSQAI</sequence>
<comment type="caution">
    <text evidence="1">The sequence shown here is derived from an EMBL/GenBank/DDBJ whole genome shotgun (WGS) entry which is preliminary data.</text>
</comment>
<keyword evidence="2" id="KW-1185">Reference proteome</keyword>
<dbReference type="Proteomes" id="UP000309128">
    <property type="component" value="Unassembled WGS sequence"/>
</dbReference>
<dbReference type="RefSeq" id="WP_138664497.1">
    <property type="nucleotide sequence ID" value="NZ_VCKY01000006.1"/>
</dbReference>